<gene>
    <name evidence="1" type="ORF">C3Y92_14450</name>
</gene>
<dbReference type="Proteomes" id="UP000293296">
    <property type="component" value="Chromosome"/>
</dbReference>
<proteinExistence type="predicted"/>
<protein>
    <recommendedName>
        <fullName evidence="3">Prenyltransferase</fullName>
    </recommendedName>
</protein>
<dbReference type="RefSeq" id="WP_129353774.1">
    <property type="nucleotide sequence ID" value="NZ_CP026538.1"/>
</dbReference>
<dbReference type="EMBL" id="CP026538">
    <property type="protein sequence ID" value="QAZ68357.1"/>
    <property type="molecule type" value="Genomic_DNA"/>
</dbReference>
<accession>A0A4P6HMA7</accession>
<organism evidence="1 2">
    <name type="scientific">Solidesulfovibrio carbinolicus</name>
    <dbReference type="NCBI Taxonomy" id="296842"/>
    <lineage>
        <taxon>Bacteria</taxon>
        <taxon>Pseudomonadati</taxon>
        <taxon>Thermodesulfobacteriota</taxon>
        <taxon>Desulfovibrionia</taxon>
        <taxon>Desulfovibrionales</taxon>
        <taxon>Desulfovibrionaceae</taxon>
        <taxon>Solidesulfovibrio</taxon>
    </lineage>
</organism>
<dbReference type="SUPFAM" id="SSF48239">
    <property type="entry name" value="Terpenoid cyclases/Protein prenyltransferases"/>
    <property type="match status" value="2"/>
</dbReference>
<dbReference type="AlphaFoldDB" id="A0A4P6HMA7"/>
<dbReference type="Gene3D" id="1.50.10.20">
    <property type="match status" value="1"/>
</dbReference>
<name>A0A4P6HMA7_9BACT</name>
<dbReference type="OrthoDB" id="5451915at2"/>
<dbReference type="KEGG" id="dcb:C3Y92_14450"/>
<sequence length="297" mass="30906">MTGTVLQTHYDALISRAAPDGSFAVAEGAGSRPDATAWAAMALFAANQAPELVAAARAVLAAAQSPDGRVALLPERPEAAWPTALALLAWLPDPARAENVSRAAAWLMAHPGSHWPKNAEEQAVIGHDTSLRGWNWIDGTHSWVEPTALAMLALGALAAPPAEALAEAARLLMNRQLPDGGWNYGNTRVFKNTLLPVPESTGHALAALAGRAVIGDVAPSLAYLQGPRCAVATPLAAAWRAFGLGAWGLAGQDEEALCRAALERQSRYGPYDTPQLAQCLAAAASRGRFAALLGGHS</sequence>
<reference evidence="1 2" key="1">
    <citation type="submission" date="2018-02" db="EMBL/GenBank/DDBJ databases">
        <title>Genome sequence of Desulfovibrio carbinolicus DSM 3852.</title>
        <authorList>
            <person name="Wilbanks E."/>
            <person name="Skennerton C.T."/>
            <person name="Orphan V.J."/>
        </authorList>
    </citation>
    <scope>NUCLEOTIDE SEQUENCE [LARGE SCALE GENOMIC DNA]</scope>
    <source>
        <strain evidence="1 2">DSM 3852</strain>
    </source>
</reference>
<dbReference type="InterPro" id="IPR008930">
    <property type="entry name" value="Terpenoid_cyclase/PrenylTrfase"/>
</dbReference>
<evidence type="ECO:0000313" key="2">
    <source>
        <dbReference type="Proteomes" id="UP000293296"/>
    </source>
</evidence>
<keyword evidence="2" id="KW-1185">Reference proteome</keyword>
<evidence type="ECO:0008006" key="3">
    <source>
        <dbReference type="Google" id="ProtNLM"/>
    </source>
</evidence>
<evidence type="ECO:0000313" key="1">
    <source>
        <dbReference type="EMBL" id="QAZ68357.1"/>
    </source>
</evidence>